<reference evidence="2 3" key="1">
    <citation type="submission" date="2006-09" db="EMBL/GenBank/DDBJ databases">
        <authorList>
            <person name="Emerson D."/>
            <person name="Ferriera S."/>
            <person name="Johnson J."/>
            <person name="Kravitz S."/>
            <person name="Halpern A."/>
            <person name="Remington K."/>
            <person name="Beeson K."/>
            <person name="Tran B."/>
            <person name="Rogers Y.-H."/>
            <person name="Friedman R."/>
            <person name="Venter J.C."/>
        </authorList>
    </citation>
    <scope>NUCLEOTIDE SEQUENCE [LARGE SCALE GENOMIC DNA]</scope>
    <source>
        <strain evidence="2 3">PV-1</strain>
    </source>
</reference>
<dbReference type="STRING" id="314344.AL013_00745"/>
<comment type="caution">
    <text evidence="2">The sequence shown here is derived from an EMBL/GenBank/DDBJ whole genome shotgun (WGS) entry which is preliminary data.</text>
</comment>
<organism evidence="2 3">
    <name type="scientific">Mariprofundus ferrooxydans PV-1</name>
    <dbReference type="NCBI Taxonomy" id="314345"/>
    <lineage>
        <taxon>Bacteria</taxon>
        <taxon>Pseudomonadati</taxon>
        <taxon>Pseudomonadota</taxon>
        <taxon>Candidatius Mariprofundia</taxon>
        <taxon>Mariprofundales</taxon>
        <taxon>Mariprofundaceae</taxon>
        <taxon>Mariprofundus</taxon>
    </lineage>
</organism>
<evidence type="ECO:0000313" key="2">
    <source>
        <dbReference type="EMBL" id="EAU54091.1"/>
    </source>
</evidence>
<keyword evidence="1" id="KW-0812">Transmembrane</keyword>
<evidence type="ECO:0000256" key="1">
    <source>
        <dbReference type="SAM" id="Phobius"/>
    </source>
</evidence>
<accession>Q0EXW1</accession>
<dbReference type="EMBL" id="AATS01000012">
    <property type="protein sequence ID" value="EAU54091.1"/>
    <property type="molecule type" value="Genomic_DNA"/>
</dbReference>
<gene>
    <name evidence="2" type="ORF">SPV1_00637</name>
</gene>
<keyword evidence="1" id="KW-0472">Membrane</keyword>
<dbReference type="InParanoid" id="Q0EXW1"/>
<evidence type="ECO:0000313" key="3">
    <source>
        <dbReference type="Proteomes" id="UP000005297"/>
    </source>
</evidence>
<dbReference type="AlphaFoldDB" id="Q0EXW1"/>
<keyword evidence="3" id="KW-1185">Reference proteome</keyword>
<name>Q0EXW1_9PROT</name>
<feature type="transmembrane region" description="Helical" evidence="1">
    <location>
        <begin position="33"/>
        <end position="50"/>
    </location>
</feature>
<proteinExistence type="predicted"/>
<dbReference type="HOGENOM" id="CLU_2046868_0_0_0"/>
<sequence length="120" mass="13022">MCKQVVASGLAIERSDTMIRRMYGLKIAAMQRLRFIMAILAVAGSMWAVVDLHQHQDGLHKTGTCNICSLEHAVSHGSLTAMMQSLASPAIVSERQLKPTQRASSSATYLVALIRAPPFA</sequence>
<dbReference type="Proteomes" id="UP000005297">
    <property type="component" value="Unassembled WGS sequence"/>
</dbReference>
<keyword evidence="1" id="KW-1133">Transmembrane helix</keyword>
<protein>
    <submittedName>
        <fullName evidence="2">Uncharacterized protein</fullName>
    </submittedName>
</protein>